<dbReference type="Gene3D" id="1.10.196.30">
    <property type="match status" value="1"/>
</dbReference>
<comment type="caution">
    <text evidence="2">The sequence shown here is derived from an EMBL/GenBank/DDBJ whole genome shotgun (WGS) entry which is preliminary data.</text>
</comment>
<evidence type="ECO:0000313" key="3">
    <source>
        <dbReference type="Proteomes" id="UP000242015"/>
    </source>
</evidence>
<proteinExistence type="predicted"/>
<evidence type="ECO:0000313" key="2">
    <source>
        <dbReference type="EMBL" id="PSO06757.1"/>
    </source>
</evidence>
<organism evidence="2 3">
    <name type="scientific">Candidatus Marsarchaeota G2 archaeon BE_D</name>
    <dbReference type="NCBI Taxonomy" id="1978158"/>
    <lineage>
        <taxon>Archaea</taxon>
        <taxon>Candidatus Marsarchaeota</taxon>
        <taxon>Candidatus Marsarchaeota group 2</taxon>
    </lineage>
</organism>
<dbReference type="NCBIfam" id="TIGR02619">
    <property type="entry name" value="putative CRISPR-associated protein, APE2256 family"/>
    <property type="match status" value="1"/>
</dbReference>
<sequence length="274" mass="31437">MRKTLHISAVGTSLLSNAEATSSEEVRKRGFEGWGKYRADHEKQEELLSRAKRGDELFEFILDFIKRKGKDASAELNTLLDPNYVKKEDEIRLYPTYTGNSSFAAQALYEYLRSQGYTVHDPSQTRLAKPEAGFEDEFEQTLFSLIDKVGGDITHYSEKGWRVYIHASAGFKAETTFIVIIGSLLGADLILYRHESFQRVVALPALKLRIDTTLLNELEKFGQYVPKSVADQWMLTPYDLSELKDLGYIKETPSGYILREWIKKYLEKNEKTKP</sequence>
<evidence type="ECO:0000259" key="1">
    <source>
        <dbReference type="Pfam" id="PF09651"/>
    </source>
</evidence>
<feature type="domain" description="CRISPR system ring nuclease SSO1393-like" evidence="1">
    <location>
        <begin position="71"/>
        <end position="205"/>
    </location>
</feature>
<dbReference type="Proteomes" id="UP000242015">
    <property type="component" value="Unassembled WGS sequence"/>
</dbReference>
<protein>
    <recommendedName>
        <fullName evidence="1">CRISPR system ring nuclease SSO1393-like domain-containing protein</fullName>
    </recommendedName>
</protein>
<dbReference type="InterPro" id="IPR013442">
    <property type="entry name" value="SSO1393-like"/>
</dbReference>
<gene>
    <name evidence="2" type="ORF">B9Q04_14405</name>
</gene>
<dbReference type="Gene3D" id="3.40.50.10770">
    <property type="entry name" value="Hypothetical protein VC1899 like domain (Restriction endonuclease-like)"/>
    <property type="match status" value="1"/>
</dbReference>
<dbReference type="AlphaFoldDB" id="A0A2R6C7A3"/>
<dbReference type="EMBL" id="NEXF01000407">
    <property type="protein sequence ID" value="PSO06757.1"/>
    <property type="molecule type" value="Genomic_DNA"/>
</dbReference>
<reference evidence="2 3" key="1">
    <citation type="submission" date="2017-04" db="EMBL/GenBank/DDBJ databases">
        <title>Novel microbial lineages endemic to geothermal iron-oxide mats fill important gaps in the evolutionary history of Archaea.</title>
        <authorList>
            <person name="Jay Z.J."/>
            <person name="Beam J.P."/>
            <person name="Dlakic M."/>
            <person name="Rusch D.B."/>
            <person name="Kozubal M.A."/>
            <person name="Inskeep W.P."/>
        </authorList>
    </citation>
    <scope>NUCLEOTIDE SEQUENCE [LARGE SCALE GENOMIC DNA]</scope>
    <source>
        <strain evidence="2">BE_D</strain>
    </source>
</reference>
<name>A0A2R6C7A3_9ARCH</name>
<dbReference type="Pfam" id="PF09651">
    <property type="entry name" value="Cas_APE2256"/>
    <property type="match status" value="1"/>
</dbReference>
<accession>A0A2R6C7A3</accession>